<feature type="domain" description="RESP18" evidence="5">
    <location>
        <begin position="45"/>
        <end position="118"/>
    </location>
</feature>
<proteinExistence type="predicted"/>
<dbReference type="PANTHER" id="PTHR46106:SF5">
    <property type="entry name" value="RECEPTOR-TYPE TYROSINE-PROTEIN PHOSPHATASE N2"/>
    <property type="match status" value="1"/>
</dbReference>
<reference evidence="7" key="1">
    <citation type="submission" date="2025-08" db="UniProtKB">
        <authorList>
            <consortium name="RefSeq"/>
        </authorList>
    </citation>
    <scope>IDENTIFICATION</scope>
</reference>
<keyword evidence="4" id="KW-0732">Signal</keyword>
<dbReference type="PANTHER" id="PTHR46106">
    <property type="entry name" value="IA-2 PROTEIN TYROSINE PHOSPHATASE, ISOFORM C"/>
    <property type="match status" value="1"/>
</dbReference>
<dbReference type="InterPro" id="IPR033522">
    <property type="entry name" value="IA-2/IA-2_beta"/>
</dbReference>
<feature type="region of interest" description="Disordered" evidence="3">
    <location>
        <begin position="106"/>
        <end position="126"/>
    </location>
</feature>
<gene>
    <name evidence="7" type="primary">slco5a1b</name>
</gene>
<evidence type="ECO:0000256" key="3">
    <source>
        <dbReference type="SAM" id="MobiDB-lite"/>
    </source>
</evidence>
<evidence type="ECO:0000256" key="4">
    <source>
        <dbReference type="SAM" id="SignalP"/>
    </source>
</evidence>
<evidence type="ECO:0000259" key="5">
    <source>
        <dbReference type="Pfam" id="PF14948"/>
    </source>
</evidence>
<dbReference type="RefSeq" id="XP_042563156.1">
    <property type="nucleotide sequence ID" value="XM_042707222.1"/>
</dbReference>
<dbReference type="CTD" id="101883455"/>
<dbReference type="Pfam" id="PF14948">
    <property type="entry name" value="RESP18"/>
    <property type="match status" value="1"/>
</dbReference>
<feature type="signal peptide" evidence="4">
    <location>
        <begin position="1"/>
        <end position="19"/>
    </location>
</feature>
<dbReference type="AlphaFoldDB" id="A0A8M1KGF6"/>
<dbReference type="GO" id="GO:0051046">
    <property type="term" value="P:regulation of secretion"/>
    <property type="evidence" value="ECO:0007669"/>
    <property type="project" value="TreeGrafter"/>
</dbReference>
<name>A0A8M1KGF6_CLUHA</name>
<dbReference type="Proteomes" id="UP000515152">
    <property type="component" value="Unplaced"/>
</dbReference>
<feature type="region of interest" description="Disordered" evidence="3">
    <location>
        <begin position="194"/>
        <end position="249"/>
    </location>
</feature>
<evidence type="ECO:0000313" key="7">
    <source>
        <dbReference type="RefSeq" id="XP_042563156.1"/>
    </source>
</evidence>
<dbReference type="GO" id="GO:0035773">
    <property type="term" value="P:insulin secretion involved in cellular response to glucose stimulus"/>
    <property type="evidence" value="ECO:0007669"/>
    <property type="project" value="TreeGrafter"/>
</dbReference>
<feature type="non-terminal residue" evidence="7">
    <location>
        <position position="353"/>
    </location>
</feature>
<sequence length="353" mass="38687">MMEYVYVLLALLLYSRADAERKIGCLFANDLCEDYEICINDALFGQCQSPPATEVYTYDVTAAEVDRLRTLLQKLSYRGLTWEDETTQQVLWKELSKLNRIPRPETAKARPVAQSVPTGGQSLKPSEAELRRGMQKYLQQLGYLPKTKSDRIQGDAPPGYYPSWKTSSPSFPPDGTADGTVLLMAALQQYLSRSEPLQPDGGKPHGDGSPLPSRPRPVLSQGEGGFGRVQPPPEGGFGRVQSPPEGGAARAAMIDRPKMKSGVPRNPLSAVDGRPRVAVGGMSDLELLAALIAEALPEVEHSRALTEEEEAVLPEDYQEEVPTELPSPEEEEEEEEEVEPSAAPYNTQQPPAE</sequence>
<keyword evidence="6" id="KW-1185">Reference proteome</keyword>
<dbReference type="OrthoDB" id="8953428at2759"/>
<dbReference type="KEGG" id="char:116223121"/>
<feature type="compositionally biased region" description="Acidic residues" evidence="3">
    <location>
        <begin position="307"/>
        <end position="339"/>
    </location>
</feature>
<dbReference type="InterPro" id="IPR029403">
    <property type="entry name" value="RESP18_dom"/>
</dbReference>
<feature type="region of interest" description="Disordered" evidence="3">
    <location>
        <begin position="144"/>
        <end position="178"/>
    </location>
</feature>
<feature type="region of interest" description="Disordered" evidence="3">
    <location>
        <begin position="301"/>
        <end position="353"/>
    </location>
</feature>
<dbReference type="SMART" id="SM01305">
    <property type="entry name" value="RESP18"/>
    <property type="match status" value="1"/>
</dbReference>
<dbReference type="GeneID" id="116223121"/>
<feature type="chain" id="PRO_5035441695" evidence="4">
    <location>
        <begin position="20"/>
        <end position="353"/>
    </location>
</feature>
<dbReference type="GO" id="GO:0045202">
    <property type="term" value="C:synapse"/>
    <property type="evidence" value="ECO:0007669"/>
    <property type="project" value="TreeGrafter"/>
</dbReference>
<dbReference type="GO" id="GO:0030133">
    <property type="term" value="C:transport vesicle"/>
    <property type="evidence" value="ECO:0007669"/>
    <property type="project" value="UniProtKB-SubCell"/>
</dbReference>
<feature type="compositionally biased region" description="Polar residues" evidence="3">
    <location>
        <begin position="115"/>
        <end position="124"/>
    </location>
</feature>
<dbReference type="GO" id="GO:0030141">
    <property type="term" value="C:secretory granule"/>
    <property type="evidence" value="ECO:0007669"/>
    <property type="project" value="InterPro"/>
</dbReference>
<protein>
    <submittedName>
        <fullName evidence="7">Solute carrier organic anion transporter family member 5A1b</fullName>
    </submittedName>
</protein>
<accession>A0A8M1KGF6</accession>
<evidence type="ECO:0000256" key="1">
    <source>
        <dbReference type="ARBA" id="ARBA00004398"/>
    </source>
</evidence>
<evidence type="ECO:0000313" key="6">
    <source>
        <dbReference type="Proteomes" id="UP000515152"/>
    </source>
</evidence>
<comment type="subcellular location">
    <subcellularLocation>
        <location evidence="1">Cytoplasmic vesicle</location>
        <location evidence="1">Secretory vesicle</location>
    </subcellularLocation>
</comment>
<organism evidence="6 7">
    <name type="scientific">Clupea harengus</name>
    <name type="common">Atlantic herring</name>
    <dbReference type="NCBI Taxonomy" id="7950"/>
    <lineage>
        <taxon>Eukaryota</taxon>
        <taxon>Metazoa</taxon>
        <taxon>Chordata</taxon>
        <taxon>Craniata</taxon>
        <taxon>Vertebrata</taxon>
        <taxon>Euteleostomi</taxon>
        <taxon>Actinopterygii</taxon>
        <taxon>Neopterygii</taxon>
        <taxon>Teleostei</taxon>
        <taxon>Clupei</taxon>
        <taxon>Clupeiformes</taxon>
        <taxon>Clupeoidei</taxon>
        <taxon>Clupeidae</taxon>
        <taxon>Clupea</taxon>
    </lineage>
</organism>
<keyword evidence="2" id="KW-0968">Cytoplasmic vesicle</keyword>
<evidence type="ECO:0000256" key="2">
    <source>
        <dbReference type="ARBA" id="ARBA00023329"/>
    </source>
</evidence>